<evidence type="ECO:0000256" key="1">
    <source>
        <dbReference type="ARBA" id="ARBA00004429"/>
    </source>
</evidence>
<organism evidence="8 9">
    <name type="scientific">Amycolatopsis bartoniae</name>
    <dbReference type="NCBI Taxonomy" id="941986"/>
    <lineage>
        <taxon>Bacteria</taxon>
        <taxon>Bacillati</taxon>
        <taxon>Actinomycetota</taxon>
        <taxon>Actinomycetes</taxon>
        <taxon>Pseudonocardiales</taxon>
        <taxon>Pseudonocardiaceae</taxon>
        <taxon>Amycolatopsis</taxon>
    </lineage>
</organism>
<evidence type="ECO:0000313" key="9">
    <source>
        <dbReference type="Proteomes" id="UP000658656"/>
    </source>
</evidence>
<dbReference type="SUPFAM" id="SSF103473">
    <property type="entry name" value="MFS general substrate transporter"/>
    <property type="match status" value="1"/>
</dbReference>
<keyword evidence="4 6" id="KW-1133">Transmembrane helix</keyword>
<dbReference type="Gene3D" id="1.20.1250.20">
    <property type="entry name" value="MFS general substrate transporter like domains"/>
    <property type="match status" value="1"/>
</dbReference>
<evidence type="ECO:0000259" key="7">
    <source>
        <dbReference type="PROSITE" id="PS50850"/>
    </source>
</evidence>
<dbReference type="Pfam" id="PF07690">
    <property type="entry name" value="MFS_1"/>
    <property type="match status" value="1"/>
</dbReference>
<evidence type="ECO:0000256" key="2">
    <source>
        <dbReference type="ARBA" id="ARBA00022448"/>
    </source>
</evidence>
<keyword evidence="3 6" id="KW-0812">Transmembrane</keyword>
<feature type="transmembrane region" description="Helical" evidence="6">
    <location>
        <begin position="226"/>
        <end position="245"/>
    </location>
</feature>
<feature type="transmembrane region" description="Helical" evidence="6">
    <location>
        <begin position="350"/>
        <end position="371"/>
    </location>
</feature>
<feature type="transmembrane region" description="Helical" evidence="6">
    <location>
        <begin position="101"/>
        <end position="122"/>
    </location>
</feature>
<protein>
    <submittedName>
        <fullName evidence="8">MFS transporter</fullName>
    </submittedName>
</protein>
<dbReference type="InterPro" id="IPR020846">
    <property type="entry name" value="MFS_dom"/>
</dbReference>
<keyword evidence="5 6" id="KW-0472">Membrane</keyword>
<evidence type="ECO:0000256" key="4">
    <source>
        <dbReference type="ARBA" id="ARBA00022989"/>
    </source>
</evidence>
<feature type="transmembrane region" description="Helical" evidence="6">
    <location>
        <begin position="199"/>
        <end position="220"/>
    </location>
</feature>
<comment type="caution">
    <text evidence="8">The sequence shown here is derived from an EMBL/GenBank/DDBJ whole genome shotgun (WGS) entry which is preliminary data.</text>
</comment>
<feature type="transmembrane region" description="Helical" evidence="6">
    <location>
        <begin position="143"/>
        <end position="163"/>
    </location>
</feature>
<feature type="transmembrane region" description="Helical" evidence="6">
    <location>
        <begin position="325"/>
        <end position="344"/>
    </location>
</feature>
<keyword evidence="9" id="KW-1185">Reference proteome</keyword>
<keyword evidence="2" id="KW-0813">Transport</keyword>
<dbReference type="PANTHER" id="PTHR23501:SF191">
    <property type="entry name" value="VACUOLAR BASIC AMINO ACID TRANSPORTER 4"/>
    <property type="match status" value="1"/>
</dbReference>
<dbReference type="Proteomes" id="UP000658656">
    <property type="component" value="Unassembled WGS sequence"/>
</dbReference>
<sequence>MPAKPFGLRFTGPLMLGTTLNPVNSSMIATGLAGIAADFRLGPGTAATLVSVLYLCSAVMQPTMGKLAGVFGPRRIFLTGVAILLAGGALGGLAQNFGMLLASRALIGVGTSACYPAAMALVRRRADRLGTGVPSRVLGDFSIAAQVTVVIGLPLGGVLAGAFGWRGLFWVNVPLAAVTLVSAVFAVEKDEPRRGGRTAIDLPGIALFAGAVVVLLLFLGGLAHPVWWQLAAAVVLVAALLLWERRAAAPLIDVRMLAGNGALQRTYLRQLVVGLGVYTSLYATSQWMQEAGGYSAYESGLLLLPMSGISMVLARVTSARGWVRLPLVLGAVAVLAAGALMFDVHRGSPVLTLVAMSGLFGVTNGLSNFANQATLYARSPGDTIAVAAGLFRTFGYIGAIFSSSLIGITFGSHVTDAGFHRLGLIVLAIGVVSTLLAGLDRTIPVRAGS</sequence>
<reference evidence="8" key="2">
    <citation type="submission" date="2020-09" db="EMBL/GenBank/DDBJ databases">
        <authorList>
            <person name="Sun Q."/>
            <person name="Zhou Y."/>
        </authorList>
    </citation>
    <scope>NUCLEOTIDE SEQUENCE</scope>
    <source>
        <strain evidence="8">CGMCC 4.7679</strain>
    </source>
</reference>
<dbReference type="GO" id="GO:0005886">
    <property type="term" value="C:plasma membrane"/>
    <property type="evidence" value="ECO:0007669"/>
    <property type="project" value="UniProtKB-SubCell"/>
</dbReference>
<dbReference type="PANTHER" id="PTHR23501">
    <property type="entry name" value="MAJOR FACILITATOR SUPERFAMILY"/>
    <property type="match status" value="1"/>
</dbReference>
<evidence type="ECO:0000256" key="6">
    <source>
        <dbReference type="SAM" id="Phobius"/>
    </source>
</evidence>
<dbReference type="OrthoDB" id="3281800at2"/>
<gene>
    <name evidence="8" type="ORF">GCM10017566_70680</name>
</gene>
<dbReference type="InterPro" id="IPR036259">
    <property type="entry name" value="MFS_trans_sf"/>
</dbReference>
<feature type="transmembrane region" description="Helical" evidence="6">
    <location>
        <begin position="76"/>
        <end position="95"/>
    </location>
</feature>
<feature type="transmembrane region" description="Helical" evidence="6">
    <location>
        <begin position="41"/>
        <end position="64"/>
    </location>
</feature>
<evidence type="ECO:0000256" key="3">
    <source>
        <dbReference type="ARBA" id="ARBA00022692"/>
    </source>
</evidence>
<feature type="domain" description="Major facilitator superfamily (MFS) profile" evidence="7">
    <location>
        <begin position="10"/>
        <end position="441"/>
    </location>
</feature>
<feature type="transmembrane region" description="Helical" evidence="6">
    <location>
        <begin position="383"/>
        <end position="410"/>
    </location>
</feature>
<evidence type="ECO:0000313" key="8">
    <source>
        <dbReference type="EMBL" id="GHF86713.1"/>
    </source>
</evidence>
<dbReference type="PROSITE" id="PS50850">
    <property type="entry name" value="MFS"/>
    <property type="match status" value="1"/>
</dbReference>
<dbReference type="EMBL" id="BNAV01000020">
    <property type="protein sequence ID" value="GHF86713.1"/>
    <property type="molecule type" value="Genomic_DNA"/>
</dbReference>
<proteinExistence type="predicted"/>
<feature type="transmembrane region" description="Helical" evidence="6">
    <location>
        <begin position="422"/>
        <end position="439"/>
    </location>
</feature>
<feature type="transmembrane region" description="Helical" evidence="6">
    <location>
        <begin position="169"/>
        <end position="187"/>
    </location>
</feature>
<dbReference type="AlphaFoldDB" id="A0A8H9J1T5"/>
<reference evidence="8" key="1">
    <citation type="journal article" date="2014" name="Int. J. Syst. Evol. Microbiol.">
        <title>Complete genome sequence of Corynebacterium casei LMG S-19264T (=DSM 44701T), isolated from a smear-ripened cheese.</title>
        <authorList>
            <consortium name="US DOE Joint Genome Institute (JGI-PGF)"/>
            <person name="Walter F."/>
            <person name="Albersmeier A."/>
            <person name="Kalinowski J."/>
            <person name="Ruckert C."/>
        </authorList>
    </citation>
    <scope>NUCLEOTIDE SEQUENCE</scope>
    <source>
        <strain evidence="8">CGMCC 4.7679</strain>
    </source>
</reference>
<name>A0A8H9J1T5_9PSEU</name>
<evidence type="ECO:0000256" key="5">
    <source>
        <dbReference type="ARBA" id="ARBA00023136"/>
    </source>
</evidence>
<dbReference type="GO" id="GO:0022857">
    <property type="term" value="F:transmembrane transporter activity"/>
    <property type="evidence" value="ECO:0007669"/>
    <property type="project" value="InterPro"/>
</dbReference>
<accession>A0A8H9J1T5</accession>
<dbReference type="RefSeq" id="WP_145938611.1">
    <property type="nucleotide sequence ID" value="NZ_BNAV01000020.1"/>
</dbReference>
<comment type="subcellular location">
    <subcellularLocation>
        <location evidence="1">Cell inner membrane</location>
        <topology evidence="1">Multi-pass membrane protein</topology>
    </subcellularLocation>
</comment>
<dbReference type="InterPro" id="IPR011701">
    <property type="entry name" value="MFS"/>
</dbReference>